<evidence type="ECO:0000256" key="1">
    <source>
        <dbReference type="ARBA" id="ARBA00005466"/>
    </source>
</evidence>
<reference evidence="5" key="4">
    <citation type="submission" date="2023-08" db="EMBL/GenBank/DDBJ databases">
        <authorList>
            <person name="Guima S.E.S."/>
            <person name="Martins L.F."/>
            <person name="Silva A.M."/>
            <person name="Setubal J.C."/>
        </authorList>
    </citation>
    <scope>NUCLEOTIDE SEQUENCE</scope>
    <source>
        <strain evidence="5">ZC4RG45</strain>
    </source>
</reference>
<feature type="compositionally biased region" description="Basic and acidic residues" evidence="3">
    <location>
        <begin position="430"/>
        <end position="448"/>
    </location>
</feature>
<dbReference type="Pfam" id="PF01565">
    <property type="entry name" value="FAD_binding_4"/>
    <property type="match status" value="1"/>
</dbReference>
<dbReference type="Gene3D" id="3.30.465.10">
    <property type="match status" value="1"/>
</dbReference>
<dbReference type="PANTHER" id="PTHR43762">
    <property type="entry name" value="L-GULONOLACTONE OXIDASE"/>
    <property type="match status" value="1"/>
</dbReference>
<dbReference type="PROSITE" id="PS00862">
    <property type="entry name" value="OX2_COVAL_FAD"/>
    <property type="match status" value="1"/>
</dbReference>
<feature type="region of interest" description="Disordered" evidence="3">
    <location>
        <begin position="430"/>
        <end position="459"/>
    </location>
</feature>
<reference evidence="6" key="2">
    <citation type="submission" date="2018-05" db="EMBL/GenBank/DDBJ databases">
        <authorList>
            <person name="Lanie J.A."/>
            <person name="Ng W.-L."/>
            <person name="Kazmierczak K.M."/>
            <person name="Andrzejewski T.M."/>
            <person name="Davidsen T.M."/>
            <person name="Wayne K.J."/>
            <person name="Tettelin H."/>
            <person name="Glass J.I."/>
            <person name="Rusch D."/>
            <person name="Podicherti R."/>
            <person name="Tsui H.-C.T."/>
            <person name="Winkler M.E."/>
        </authorList>
    </citation>
    <scope>NUCLEOTIDE SEQUENCE</scope>
    <source>
        <strain evidence="6">ZC4RG45</strain>
    </source>
</reference>
<sequence>MRDRSAGHRALSHAALSWLAYDWERVGDPTTRPRWPFKVYLPRSTEEVVRAVREAAAAGERLIVRGSGHSSNGLVTAEGGAVLLTELMDRVVEIDERAGTCTMQAGVRLGDVDRRLAERGLGLKVVGDHGDLTAGGFASVGGISPASHRFGLFADTVSELEYVDFAGEVHRCGRTDPAFRRVLAGLGRHGVITELTVEVLRIDKRRTLLRNDRIVTGKLPEFLAKAAEMVVSPGQAWYARAFWIDLGKAGCGQISRYHPAAERADRVVRSRLARGCQRAIGAATAFLPRSAAAVAKYAGVAAMVLPPVYTTADRVERFADELADATVGAPTRMFITIAPAEAAAEVARGMLDACAAARRAGAIGPLTLYFKPIRSAYLSGDRDGVRHAEITVTATVDPARMTERVLSTVVERIDDVALAHGAFRYLHTRTGSDPHRRRRLDPNARYGDEESGPEARWLA</sequence>
<dbReference type="EMBL" id="QGUI02000029">
    <property type="protein sequence ID" value="MFO7191424.1"/>
    <property type="molecule type" value="Genomic_DNA"/>
</dbReference>
<evidence type="ECO:0000259" key="4">
    <source>
        <dbReference type="PROSITE" id="PS51387"/>
    </source>
</evidence>
<comment type="caution">
    <text evidence="6">The sequence shown here is derived from an EMBL/GenBank/DDBJ whole genome shotgun (WGS) entry which is preliminary data.</text>
</comment>
<evidence type="ECO:0000256" key="3">
    <source>
        <dbReference type="SAM" id="MobiDB-lite"/>
    </source>
</evidence>
<dbReference type="InterPro" id="IPR006093">
    <property type="entry name" value="Oxy_OxRdtase_FAD_BS"/>
</dbReference>
<dbReference type="InterPro" id="IPR016167">
    <property type="entry name" value="FAD-bd_PCMH_sub1"/>
</dbReference>
<dbReference type="AlphaFoldDB" id="A0A2W4LP88"/>
<dbReference type="InterPro" id="IPR036318">
    <property type="entry name" value="FAD-bd_PCMH-like_sf"/>
</dbReference>
<evidence type="ECO:0000313" key="5">
    <source>
        <dbReference type="EMBL" id="MFO7191424.1"/>
    </source>
</evidence>
<dbReference type="InterPro" id="IPR010031">
    <property type="entry name" value="FAD_lactone_oxidase-like"/>
</dbReference>
<dbReference type="InterPro" id="IPR006094">
    <property type="entry name" value="Oxid_FAD_bind_N"/>
</dbReference>
<dbReference type="Gene3D" id="3.30.43.10">
    <property type="entry name" value="Uridine Diphospho-n-acetylenolpyruvylglucosamine Reductase, domain 2"/>
    <property type="match status" value="1"/>
</dbReference>
<proteinExistence type="inferred from homology"/>
<dbReference type="InterPro" id="IPR016169">
    <property type="entry name" value="FAD-bd_PCMH_sub2"/>
</dbReference>
<dbReference type="STRING" id="1111738.GCA_000427905_02709"/>
<dbReference type="InterPro" id="IPR016166">
    <property type="entry name" value="FAD-bd_PCMH"/>
</dbReference>
<dbReference type="SUPFAM" id="SSF56176">
    <property type="entry name" value="FAD-binding/transporter-associated domain-like"/>
    <property type="match status" value="1"/>
</dbReference>
<organism evidence="6">
    <name type="scientific">Thermocrispum agreste</name>
    <dbReference type="NCBI Taxonomy" id="37925"/>
    <lineage>
        <taxon>Bacteria</taxon>
        <taxon>Bacillati</taxon>
        <taxon>Actinomycetota</taxon>
        <taxon>Actinomycetes</taxon>
        <taxon>Pseudonocardiales</taxon>
        <taxon>Pseudonocardiaceae</taxon>
        <taxon>Thermocrispum</taxon>
    </lineage>
</organism>
<reference evidence="5" key="1">
    <citation type="submission" date="2018-05" db="EMBL/GenBank/DDBJ databases">
        <authorList>
            <person name="Moura L."/>
            <person name="Setubal J.C."/>
        </authorList>
    </citation>
    <scope>NUCLEOTIDE SEQUENCE</scope>
    <source>
        <strain evidence="5">ZC4RG45</strain>
    </source>
</reference>
<dbReference type="EMBL" id="QGUI01000157">
    <property type="protein sequence ID" value="PZM99493.1"/>
    <property type="molecule type" value="Genomic_DNA"/>
</dbReference>
<dbReference type="PANTHER" id="PTHR43762:SF1">
    <property type="entry name" value="D-ARABINONO-1,4-LACTONE OXIDASE"/>
    <property type="match status" value="1"/>
</dbReference>
<reference evidence="5 7" key="3">
    <citation type="journal article" date="2021" name="BMC Genomics">
        <title>Genome-resolved metagenome and metatranscriptome analyses of thermophilic composting reveal key bacterial players and their metabolic interactions.</title>
        <authorList>
            <person name="Braga L.P.P."/>
            <person name="Pereira R.V."/>
            <person name="Martins L.F."/>
            <person name="Moura L.M.S."/>
            <person name="Sanchez F.B."/>
            <person name="Patane J.S.L."/>
            <person name="da Silva A.M."/>
            <person name="Setubal J.C."/>
        </authorList>
    </citation>
    <scope>NUCLEOTIDE SEQUENCE [LARGE SCALE GENOMIC DNA]</scope>
    <source>
        <strain evidence="5">ZC4RG45</strain>
    </source>
</reference>
<gene>
    <name evidence="5" type="ORF">DIU77_004190</name>
    <name evidence="6" type="ORF">DIU77_05665</name>
</gene>
<accession>A0A2W4LP88</accession>
<evidence type="ECO:0000256" key="2">
    <source>
        <dbReference type="ARBA" id="ARBA00023002"/>
    </source>
</evidence>
<evidence type="ECO:0000313" key="6">
    <source>
        <dbReference type="EMBL" id="PZM99493.1"/>
    </source>
</evidence>
<evidence type="ECO:0000313" key="7">
    <source>
        <dbReference type="Proteomes" id="UP000249324"/>
    </source>
</evidence>
<protein>
    <submittedName>
        <fullName evidence="5">FAD-binding oxidoreductase</fullName>
    </submittedName>
</protein>
<dbReference type="GO" id="GO:0016899">
    <property type="term" value="F:oxidoreductase activity, acting on the CH-OH group of donors, oxygen as acceptor"/>
    <property type="evidence" value="ECO:0007669"/>
    <property type="project" value="InterPro"/>
</dbReference>
<feature type="domain" description="FAD-binding PCMH-type" evidence="4">
    <location>
        <begin position="32"/>
        <end position="202"/>
    </location>
</feature>
<name>A0A2W4LP88_9PSEU</name>
<comment type="similarity">
    <text evidence="1">Belongs to the oxygen-dependent FAD-linked oxidoreductase family.</text>
</comment>
<dbReference type="PROSITE" id="PS51387">
    <property type="entry name" value="FAD_PCMH"/>
    <property type="match status" value="1"/>
</dbReference>
<dbReference type="GO" id="GO:0071949">
    <property type="term" value="F:FAD binding"/>
    <property type="evidence" value="ECO:0007669"/>
    <property type="project" value="InterPro"/>
</dbReference>
<dbReference type="Proteomes" id="UP000249324">
    <property type="component" value="Unassembled WGS sequence"/>
</dbReference>
<keyword evidence="2" id="KW-0560">Oxidoreductase</keyword>